<dbReference type="EMBL" id="CAEZYN010000026">
    <property type="protein sequence ID" value="CAB4720932.1"/>
    <property type="molecule type" value="Genomic_DNA"/>
</dbReference>
<evidence type="ECO:0000256" key="3">
    <source>
        <dbReference type="ARBA" id="ARBA00022692"/>
    </source>
</evidence>
<dbReference type="InterPro" id="IPR034294">
    <property type="entry name" value="Aquaporin_transptr"/>
</dbReference>
<dbReference type="EMBL" id="CAEZTE010000051">
    <property type="protein sequence ID" value="CAB4566455.1"/>
    <property type="molecule type" value="Genomic_DNA"/>
</dbReference>
<dbReference type="GO" id="GO:0019755">
    <property type="term" value="P:one-carbon compound transport"/>
    <property type="evidence" value="ECO:0007669"/>
    <property type="project" value="UniProtKB-ARBA"/>
</dbReference>
<dbReference type="EMBL" id="CAEZVA010000017">
    <property type="protein sequence ID" value="CAB4611895.1"/>
    <property type="molecule type" value="Genomic_DNA"/>
</dbReference>
<feature type="transmembrane region" description="Helical" evidence="7">
    <location>
        <begin position="148"/>
        <end position="169"/>
    </location>
</feature>
<dbReference type="GO" id="GO:0016020">
    <property type="term" value="C:membrane"/>
    <property type="evidence" value="ECO:0007669"/>
    <property type="project" value="InterPro"/>
</dbReference>
<comment type="subcellular location">
    <subcellularLocation>
        <location evidence="1">Endomembrane system</location>
        <topology evidence="1">Multi-pass membrane protein</topology>
    </subcellularLocation>
</comment>
<evidence type="ECO:0000313" key="12">
    <source>
        <dbReference type="EMBL" id="CAB4720932.1"/>
    </source>
</evidence>
<protein>
    <submittedName>
        <fullName evidence="11">Unannotated protein</fullName>
    </submittedName>
</protein>
<evidence type="ECO:0000256" key="4">
    <source>
        <dbReference type="ARBA" id="ARBA00022737"/>
    </source>
</evidence>
<evidence type="ECO:0000313" key="13">
    <source>
        <dbReference type="EMBL" id="CAB4956999.1"/>
    </source>
</evidence>
<dbReference type="EMBL" id="CAFBNV010000001">
    <property type="protein sequence ID" value="CAB4956999.1"/>
    <property type="molecule type" value="Genomic_DNA"/>
</dbReference>
<evidence type="ECO:0000313" key="9">
    <source>
        <dbReference type="EMBL" id="CAB4566455.1"/>
    </source>
</evidence>
<dbReference type="GO" id="GO:0012505">
    <property type="term" value="C:endomembrane system"/>
    <property type="evidence" value="ECO:0007669"/>
    <property type="project" value="UniProtKB-SubCell"/>
</dbReference>
<dbReference type="InterPro" id="IPR000425">
    <property type="entry name" value="MIP"/>
</dbReference>
<dbReference type="EMBL" id="CAEZSW010000009">
    <property type="protein sequence ID" value="CAB4547734.1"/>
    <property type="molecule type" value="Genomic_DNA"/>
</dbReference>
<evidence type="ECO:0000256" key="5">
    <source>
        <dbReference type="ARBA" id="ARBA00022989"/>
    </source>
</evidence>
<evidence type="ECO:0000313" key="8">
    <source>
        <dbReference type="EMBL" id="CAB4547734.1"/>
    </source>
</evidence>
<dbReference type="EMBL" id="CAFBRU010000052">
    <property type="protein sequence ID" value="CAB5112400.1"/>
    <property type="molecule type" value="Genomic_DNA"/>
</dbReference>
<keyword evidence="2" id="KW-0813">Transport</keyword>
<keyword evidence="6 7" id="KW-0472">Membrane</keyword>
<keyword evidence="3 7" id="KW-0812">Transmembrane</keyword>
<keyword evidence="4" id="KW-0677">Repeat</keyword>
<keyword evidence="5 7" id="KW-1133">Transmembrane helix</keyword>
<evidence type="ECO:0000313" key="11">
    <source>
        <dbReference type="EMBL" id="CAB4611895.1"/>
    </source>
</evidence>
<dbReference type="Pfam" id="PF00230">
    <property type="entry name" value="MIP"/>
    <property type="match status" value="1"/>
</dbReference>
<dbReference type="Gene3D" id="1.20.1080.10">
    <property type="entry name" value="Glycerol uptake facilitator protein"/>
    <property type="match status" value="1"/>
</dbReference>
<gene>
    <name evidence="8" type="ORF">UFOPK1508_00177</name>
    <name evidence="9" type="ORF">UFOPK1599_00863</name>
    <name evidence="10" type="ORF">UFOPK1798_00086</name>
    <name evidence="11" type="ORF">UFOPK1894_00368</name>
    <name evidence="12" type="ORF">UFOPK2715_00429</name>
    <name evidence="13" type="ORF">UFOPK3883_00010</name>
    <name evidence="14" type="ORF">UFOPK4420_00564</name>
</gene>
<evidence type="ECO:0000256" key="7">
    <source>
        <dbReference type="SAM" id="Phobius"/>
    </source>
</evidence>
<reference evidence="11" key="1">
    <citation type="submission" date="2020-05" db="EMBL/GenBank/DDBJ databases">
        <authorList>
            <person name="Chiriac C."/>
            <person name="Salcher M."/>
            <person name="Ghai R."/>
            <person name="Kavagutti S V."/>
        </authorList>
    </citation>
    <scope>NUCLEOTIDE SEQUENCE</scope>
</reference>
<evidence type="ECO:0000313" key="10">
    <source>
        <dbReference type="EMBL" id="CAB4585669.1"/>
    </source>
</evidence>
<evidence type="ECO:0000256" key="1">
    <source>
        <dbReference type="ARBA" id="ARBA00004127"/>
    </source>
</evidence>
<dbReference type="AlphaFoldDB" id="A0A6J6HKQ8"/>
<dbReference type="PANTHER" id="PTHR45665">
    <property type="entry name" value="AQUAPORIN-8"/>
    <property type="match status" value="1"/>
</dbReference>
<feature type="transmembrane region" description="Helical" evidence="7">
    <location>
        <begin position="189"/>
        <end position="209"/>
    </location>
</feature>
<dbReference type="EMBL" id="CAEZUH010000003">
    <property type="protein sequence ID" value="CAB4585669.1"/>
    <property type="molecule type" value="Genomic_DNA"/>
</dbReference>
<feature type="transmembrane region" description="Helical" evidence="7">
    <location>
        <begin position="39"/>
        <end position="58"/>
    </location>
</feature>
<evidence type="ECO:0000256" key="2">
    <source>
        <dbReference type="ARBA" id="ARBA00022448"/>
    </source>
</evidence>
<accession>A0A6J6HKQ8</accession>
<dbReference type="PRINTS" id="PR00783">
    <property type="entry name" value="MINTRINSICP"/>
</dbReference>
<feature type="transmembrane region" description="Helical" evidence="7">
    <location>
        <begin position="122"/>
        <end position="141"/>
    </location>
</feature>
<organism evidence="11">
    <name type="scientific">freshwater metagenome</name>
    <dbReference type="NCBI Taxonomy" id="449393"/>
    <lineage>
        <taxon>unclassified sequences</taxon>
        <taxon>metagenomes</taxon>
        <taxon>ecological metagenomes</taxon>
    </lineage>
</organism>
<name>A0A6J6HKQ8_9ZZZZ</name>
<dbReference type="PANTHER" id="PTHR45665:SF9">
    <property type="entry name" value="AQUAPORIN-8"/>
    <property type="match status" value="1"/>
</dbReference>
<proteinExistence type="predicted"/>
<dbReference type="InterPro" id="IPR023271">
    <property type="entry name" value="Aquaporin-like"/>
</dbReference>
<feature type="transmembrane region" description="Helical" evidence="7">
    <location>
        <begin position="12"/>
        <end position="33"/>
    </location>
</feature>
<dbReference type="GO" id="GO:0005737">
    <property type="term" value="C:cytoplasm"/>
    <property type="evidence" value="ECO:0007669"/>
    <property type="project" value="UniProtKB-ARBA"/>
</dbReference>
<sequence>MKQQRAVMMEFLGTAILAVGIVGSGHMLTSLGAANGLELFVNALATAIALAIAIRIGMKISGSHFNPAVSLVMLLLKKIKFKIFLLYVVAQTLGAISGTILANFMFNQQVLAQSEISRDGSNLFLSEIFATMVLLWIILRFPKRDDLVAIYVPLWIFGAILFTSSTSFANPAITVGRVFTSSIVGIAPASVLLFIIAQLLGGLLGLLVAKQITNPDKTNDE</sequence>
<evidence type="ECO:0000313" key="14">
    <source>
        <dbReference type="EMBL" id="CAB5112400.1"/>
    </source>
</evidence>
<dbReference type="SUPFAM" id="SSF81338">
    <property type="entry name" value="Aquaporin-like"/>
    <property type="match status" value="1"/>
</dbReference>
<dbReference type="GO" id="GO:0015250">
    <property type="term" value="F:water channel activity"/>
    <property type="evidence" value="ECO:0007669"/>
    <property type="project" value="TreeGrafter"/>
</dbReference>
<evidence type="ECO:0000256" key="6">
    <source>
        <dbReference type="ARBA" id="ARBA00023136"/>
    </source>
</evidence>
<feature type="transmembrane region" description="Helical" evidence="7">
    <location>
        <begin position="79"/>
        <end position="102"/>
    </location>
</feature>